<organism evidence="1 2">
    <name type="scientific">Ixodes persulcatus</name>
    <name type="common">Taiga tick</name>
    <dbReference type="NCBI Taxonomy" id="34615"/>
    <lineage>
        <taxon>Eukaryota</taxon>
        <taxon>Metazoa</taxon>
        <taxon>Ecdysozoa</taxon>
        <taxon>Arthropoda</taxon>
        <taxon>Chelicerata</taxon>
        <taxon>Arachnida</taxon>
        <taxon>Acari</taxon>
        <taxon>Parasitiformes</taxon>
        <taxon>Ixodida</taxon>
        <taxon>Ixodoidea</taxon>
        <taxon>Ixodidae</taxon>
        <taxon>Ixodinae</taxon>
        <taxon>Ixodes</taxon>
    </lineage>
</organism>
<comment type="caution">
    <text evidence="1">The sequence shown here is derived from an EMBL/GenBank/DDBJ whole genome shotgun (WGS) entry which is preliminary data.</text>
</comment>
<keyword evidence="2" id="KW-1185">Reference proteome</keyword>
<dbReference type="EMBL" id="JABSTQ010009776">
    <property type="protein sequence ID" value="KAG0426026.1"/>
    <property type="molecule type" value="Genomic_DNA"/>
</dbReference>
<evidence type="ECO:0000313" key="2">
    <source>
        <dbReference type="Proteomes" id="UP000805193"/>
    </source>
</evidence>
<name>A0AC60PZZ3_IXOPE</name>
<reference evidence="1 2" key="1">
    <citation type="journal article" date="2020" name="Cell">
        <title>Large-Scale Comparative Analyses of Tick Genomes Elucidate Their Genetic Diversity and Vector Capacities.</title>
        <authorList>
            <consortium name="Tick Genome and Microbiome Consortium (TIGMIC)"/>
            <person name="Jia N."/>
            <person name="Wang J."/>
            <person name="Shi W."/>
            <person name="Du L."/>
            <person name="Sun Y."/>
            <person name="Zhan W."/>
            <person name="Jiang J.F."/>
            <person name="Wang Q."/>
            <person name="Zhang B."/>
            <person name="Ji P."/>
            <person name="Bell-Sakyi L."/>
            <person name="Cui X.M."/>
            <person name="Yuan T.T."/>
            <person name="Jiang B.G."/>
            <person name="Yang W.F."/>
            <person name="Lam T.T."/>
            <person name="Chang Q.C."/>
            <person name="Ding S.J."/>
            <person name="Wang X.J."/>
            <person name="Zhu J.G."/>
            <person name="Ruan X.D."/>
            <person name="Zhao L."/>
            <person name="Wei J.T."/>
            <person name="Ye R.Z."/>
            <person name="Que T.C."/>
            <person name="Du C.H."/>
            <person name="Zhou Y.H."/>
            <person name="Cheng J.X."/>
            <person name="Dai P.F."/>
            <person name="Guo W.B."/>
            <person name="Han X.H."/>
            <person name="Huang E.J."/>
            <person name="Li L.F."/>
            <person name="Wei W."/>
            <person name="Gao Y.C."/>
            <person name="Liu J.Z."/>
            <person name="Shao H.Z."/>
            <person name="Wang X."/>
            <person name="Wang C.C."/>
            <person name="Yang T.C."/>
            <person name="Huo Q.B."/>
            <person name="Li W."/>
            <person name="Chen H.Y."/>
            <person name="Chen S.E."/>
            <person name="Zhou L.G."/>
            <person name="Ni X.B."/>
            <person name="Tian J.H."/>
            <person name="Sheng Y."/>
            <person name="Liu T."/>
            <person name="Pan Y.S."/>
            <person name="Xia L.Y."/>
            <person name="Li J."/>
            <person name="Zhao F."/>
            <person name="Cao W.C."/>
        </authorList>
    </citation>
    <scope>NUCLEOTIDE SEQUENCE [LARGE SCALE GENOMIC DNA]</scope>
    <source>
        <strain evidence="1">Iper-2018</strain>
    </source>
</reference>
<gene>
    <name evidence="1" type="ORF">HPB47_026845</name>
</gene>
<accession>A0AC60PZZ3</accession>
<dbReference type="Proteomes" id="UP000805193">
    <property type="component" value="Unassembled WGS sequence"/>
</dbReference>
<sequence length="212" mass="23627">MTMEALIVMAAGLVSPWETSIGYLLTNGPSGQLLKILLEDAIAVVENGGLHVKAVVWDGFGVNVAMEKLLGCRVHETNYESLQPTFEHTTGPTKEVHFTFDACHALKLFQNLLGYKKVLKAAAYGSPIPPGSQEFERRGVRTPGCRNLRGQSWSVKLKGDLQRRGVCHVCQRYWDISRVGFGDSMTWNGVIRRKSRDNHFRRGTLKARSSLL</sequence>
<evidence type="ECO:0000313" key="1">
    <source>
        <dbReference type="EMBL" id="KAG0426026.1"/>
    </source>
</evidence>
<protein>
    <submittedName>
        <fullName evidence="1">Uncharacterized protein</fullName>
    </submittedName>
</protein>
<proteinExistence type="predicted"/>